<dbReference type="SUPFAM" id="SSF55729">
    <property type="entry name" value="Acyl-CoA N-acyltransferases (Nat)"/>
    <property type="match status" value="1"/>
</dbReference>
<evidence type="ECO:0000256" key="1">
    <source>
        <dbReference type="ARBA" id="ARBA00022679"/>
    </source>
</evidence>
<dbReference type="AlphaFoldDB" id="A0A4Y4D0L3"/>
<evidence type="ECO:0000256" key="2">
    <source>
        <dbReference type="ARBA" id="ARBA00023315"/>
    </source>
</evidence>
<dbReference type="Pfam" id="PF00583">
    <property type="entry name" value="Acetyltransf_1"/>
    <property type="match status" value="1"/>
</dbReference>
<sequence>MNTPRQSGEAQPLAIAATDFDDPRSCDDFLALLDHYMQSPTGNGEPMSDELRQRLPAELRRRPQVLSYIAYRVSDTGQRAVGLINCVEGFSTFAGRPLLNVHDIVVHEDFRRQGIARALLAHVEAMARQRGCCKLTLEVLEGNHGARRAYLDFGFEGYQLDPAMGQALFFEKKLG</sequence>
<protein>
    <submittedName>
        <fullName evidence="4">N-acetyltransferase</fullName>
    </submittedName>
</protein>
<evidence type="ECO:0000313" key="4">
    <source>
        <dbReference type="EMBL" id="GEC96817.1"/>
    </source>
</evidence>
<accession>A0A4Y4D0L3</accession>
<dbReference type="GO" id="GO:0016747">
    <property type="term" value="F:acyltransferase activity, transferring groups other than amino-acyl groups"/>
    <property type="evidence" value="ECO:0007669"/>
    <property type="project" value="InterPro"/>
</dbReference>
<dbReference type="EMBL" id="BJNV01000054">
    <property type="protein sequence ID" value="GEC96817.1"/>
    <property type="molecule type" value="Genomic_DNA"/>
</dbReference>
<reference evidence="4 5" key="1">
    <citation type="submission" date="2019-06" db="EMBL/GenBank/DDBJ databases">
        <title>Whole genome shotgun sequence of Zoogloea ramigera NBRC 15342.</title>
        <authorList>
            <person name="Hosoyama A."/>
            <person name="Uohara A."/>
            <person name="Ohji S."/>
            <person name="Ichikawa N."/>
        </authorList>
    </citation>
    <scope>NUCLEOTIDE SEQUENCE [LARGE SCALE GENOMIC DNA]</scope>
    <source>
        <strain evidence="4 5">NBRC 15342</strain>
    </source>
</reference>
<dbReference type="RefSeq" id="WP_141353505.1">
    <property type="nucleotide sequence ID" value="NZ_BJNV01000054.1"/>
</dbReference>
<dbReference type="PANTHER" id="PTHR43420">
    <property type="entry name" value="ACETYLTRANSFERASE"/>
    <property type="match status" value="1"/>
</dbReference>
<dbReference type="PANTHER" id="PTHR43420:SF44">
    <property type="entry name" value="ACETYLTRANSFERASE YPEA"/>
    <property type="match status" value="1"/>
</dbReference>
<organism evidence="4 5">
    <name type="scientific">Zoogloea ramigera</name>
    <dbReference type="NCBI Taxonomy" id="350"/>
    <lineage>
        <taxon>Bacteria</taxon>
        <taxon>Pseudomonadati</taxon>
        <taxon>Pseudomonadota</taxon>
        <taxon>Betaproteobacteria</taxon>
        <taxon>Rhodocyclales</taxon>
        <taxon>Zoogloeaceae</taxon>
        <taxon>Zoogloea</taxon>
    </lineage>
</organism>
<evidence type="ECO:0000313" key="5">
    <source>
        <dbReference type="Proteomes" id="UP000318422"/>
    </source>
</evidence>
<proteinExistence type="predicted"/>
<dbReference type="PROSITE" id="PS51186">
    <property type="entry name" value="GNAT"/>
    <property type="match status" value="1"/>
</dbReference>
<feature type="domain" description="N-acetyltransferase" evidence="3">
    <location>
        <begin position="18"/>
        <end position="175"/>
    </location>
</feature>
<dbReference type="Gene3D" id="3.40.630.30">
    <property type="match status" value="1"/>
</dbReference>
<dbReference type="CDD" id="cd04301">
    <property type="entry name" value="NAT_SF"/>
    <property type="match status" value="1"/>
</dbReference>
<dbReference type="InterPro" id="IPR016181">
    <property type="entry name" value="Acyl_CoA_acyltransferase"/>
</dbReference>
<dbReference type="InterPro" id="IPR050680">
    <property type="entry name" value="YpeA/RimI_acetyltransf"/>
</dbReference>
<dbReference type="InterPro" id="IPR000182">
    <property type="entry name" value="GNAT_dom"/>
</dbReference>
<gene>
    <name evidence="4" type="ORF">ZRA01_28900</name>
</gene>
<name>A0A4Y4D0L3_ZOORA</name>
<evidence type="ECO:0000259" key="3">
    <source>
        <dbReference type="PROSITE" id="PS51186"/>
    </source>
</evidence>
<dbReference type="Proteomes" id="UP000318422">
    <property type="component" value="Unassembled WGS sequence"/>
</dbReference>
<dbReference type="OrthoDB" id="9799601at2"/>
<comment type="caution">
    <text evidence="4">The sequence shown here is derived from an EMBL/GenBank/DDBJ whole genome shotgun (WGS) entry which is preliminary data.</text>
</comment>
<keyword evidence="5" id="KW-1185">Reference proteome</keyword>
<keyword evidence="1 4" id="KW-0808">Transferase</keyword>
<keyword evidence="2" id="KW-0012">Acyltransferase</keyword>